<dbReference type="PANTHER" id="PTHR44688:SF16">
    <property type="entry name" value="DNA-BINDING TRANSCRIPTIONAL ACTIVATOR DEVR_DOSR"/>
    <property type="match status" value="1"/>
</dbReference>
<reference evidence="5" key="1">
    <citation type="submission" date="2015-07" db="EMBL/GenBank/DDBJ databases">
        <title>Draft Genome Sequences of Anaerolinea thermolimosa IMO-1, Bellilinea caldifistulae GOMI-1, Leptolinea tardivitalis YMTK-2, Levilinea saccharolytica KIBI-1,Longilinea arvoryzae KOME-1, Previously Described as Members of the Anaerolineaceae (Chloroflexi).</title>
        <authorList>
            <person name="Sekiguchi Y."/>
            <person name="Ohashi A."/>
            <person name="Matsuura N."/>
            <person name="Tourlousse M.D."/>
        </authorList>
    </citation>
    <scope>NUCLEOTIDE SEQUENCE [LARGE SCALE GENOMIC DNA]</scope>
    <source>
        <strain evidence="5">KOME-1</strain>
    </source>
</reference>
<evidence type="ECO:0000256" key="3">
    <source>
        <dbReference type="ARBA" id="ARBA00023163"/>
    </source>
</evidence>
<gene>
    <name evidence="5" type="ORF">LARV_02094</name>
</gene>
<keyword evidence="3" id="KW-0804">Transcription</keyword>
<dbReference type="GO" id="GO:0003677">
    <property type="term" value="F:DNA binding"/>
    <property type="evidence" value="ECO:0007669"/>
    <property type="project" value="UniProtKB-KW"/>
</dbReference>
<dbReference type="PRINTS" id="PR00038">
    <property type="entry name" value="HTHLUXR"/>
</dbReference>
<keyword evidence="2 5" id="KW-0238">DNA-binding</keyword>
<protein>
    <submittedName>
        <fullName evidence="5">Response regulator containing a CheY-like receiver domain and an HTH DNA-binding domain</fullName>
    </submittedName>
</protein>
<dbReference type="PROSITE" id="PS50043">
    <property type="entry name" value="HTH_LUXR_2"/>
    <property type="match status" value="1"/>
</dbReference>
<name>A0A0S7BA28_9CHLR</name>
<dbReference type="Gene3D" id="1.10.10.10">
    <property type="entry name" value="Winged helix-like DNA-binding domain superfamily/Winged helix DNA-binding domain"/>
    <property type="match status" value="1"/>
</dbReference>
<dbReference type="AlphaFoldDB" id="A0A0S7BA28"/>
<dbReference type="PANTHER" id="PTHR44688">
    <property type="entry name" value="DNA-BINDING TRANSCRIPTIONAL ACTIVATOR DEVR_DOSR"/>
    <property type="match status" value="1"/>
</dbReference>
<dbReference type="EMBL" id="DF967972">
    <property type="protein sequence ID" value="GAP14327.1"/>
    <property type="molecule type" value="Genomic_DNA"/>
</dbReference>
<dbReference type="Pfam" id="PF00196">
    <property type="entry name" value="GerE"/>
    <property type="match status" value="1"/>
</dbReference>
<accession>A0A0S7BA28</accession>
<dbReference type="SUPFAM" id="SSF46894">
    <property type="entry name" value="C-terminal effector domain of the bipartite response regulators"/>
    <property type="match status" value="1"/>
</dbReference>
<evidence type="ECO:0000313" key="5">
    <source>
        <dbReference type="EMBL" id="GAP14327.1"/>
    </source>
</evidence>
<sequence length="133" mass="15592">MDAWHLIWHDLQNWLHRKRLFAMDLEAYRALHLVAERQQRSPGEVASQLFEQAAQEQDAQAWTLRCWEHLSPRQKQITAHICRGDSNRQMALQLNISQTTVKSHVEIILRKFGVGNRVALRVLLSPWDLSAYL</sequence>
<dbReference type="InterPro" id="IPR036388">
    <property type="entry name" value="WH-like_DNA-bd_sf"/>
</dbReference>
<dbReference type="InterPro" id="IPR000792">
    <property type="entry name" value="Tscrpt_reg_LuxR_C"/>
</dbReference>
<dbReference type="RefSeq" id="WP_075073595.1">
    <property type="nucleotide sequence ID" value="NZ_DF967972.1"/>
</dbReference>
<dbReference type="CDD" id="cd06170">
    <property type="entry name" value="LuxR_C_like"/>
    <property type="match status" value="1"/>
</dbReference>
<dbReference type="GO" id="GO:0006355">
    <property type="term" value="P:regulation of DNA-templated transcription"/>
    <property type="evidence" value="ECO:0007669"/>
    <property type="project" value="InterPro"/>
</dbReference>
<proteinExistence type="predicted"/>
<dbReference type="STRING" id="360412.LARV_02094"/>
<dbReference type="SMART" id="SM00421">
    <property type="entry name" value="HTH_LUXR"/>
    <property type="match status" value="1"/>
</dbReference>
<feature type="domain" description="HTH luxR-type" evidence="4">
    <location>
        <begin position="63"/>
        <end position="127"/>
    </location>
</feature>
<evidence type="ECO:0000259" key="4">
    <source>
        <dbReference type="PROSITE" id="PS50043"/>
    </source>
</evidence>
<organism evidence="5">
    <name type="scientific">Longilinea arvoryzae</name>
    <dbReference type="NCBI Taxonomy" id="360412"/>
    <lineage>
        <taxon>Bacteria</taxon>
        <taxon>Bacillati</taxon>
        <taxon>Chloroflexota</taxon>
        <taxon>Anaerolineae</taxon>
        <taxon>Anaerolineales</taxon>
        <taxon>Anaerolineaceae</taxon>
        <taxon>Longilinea</taxon>
    </lineage>
</organism>
<dbReference type="InterPro" id="IPR016032">
    <property type="entry name" value="Sig_transdc_resp-reg_C-effctor"/>
</dbReference>
<dbReference type="Proteomes" id="UP000055060">
    <property type="component" value="Unassembled WGS sequence"/>
</dbReference>
<keyword evidence="6" id="KW-1185">Reference proteome</keyword>
<evidence type="ECO:0000256" key="2">
    <source>
        <dbReference type="ARBA" id="ARBA00023125"/>
    </source>
</evidence>
<evidence type="ECO:0000256" key="1">
    <source>
        <dbReference type="ARBA" id="ARBA00023015"/>
    </source>
</evidence>
<evidence type="ECO:0000313" key="6">
    <source>
        <dbReference type="Proteomes" id="UP000055060"/>
    </source>
</evidence>
<keyword evidence="1" id="KW-0805">Transcription regulation</keyword>